<keyword evidence="6 8" id="KW-0472">Membrane</keyword>
<protein>
    <recommendedName>
        <fullName evidence="9">Amino acid transporter transmembrane domain-containing protein</fullName>
    </recommendedName>
</protein>
<comment type="caution">
    <text evidence="10">The sequence shown here is derived from an EMBL/GenBank/DDBJ whole genome shotgun (WGS) entry which is preliminary data.</text>
</comment>
<accession>A0AAW1PS90</accession>
<evidence type="ECO:0000256" key="8">
    <source>
        <dbReference type="SAM" id="Phobius"/>
    </source>
</evidence>
<dbReference type="AlphaFoldDB" id="A0AAW1PS90"/>
<feature type="transmembrane region" description="Helical" evidence="8">
    <location>
        <begin position="462"/>
        <end position="484"/>
    </location>
</feature>
<dbReference type="Proteomes" id="UP001465755">
    <property type="component" value="Unassembled WGS sequence"/>
</dbReference>
<dbReference type="EMBL" id="JALJOQ010000012">
    <property type="protein sequence ID" value="KAK9810983.1"/>
    <property type="molecule type" value="Genomic_DNA"/>
</dbReference>
<keyword evidence="5 8" id="KW-1133">Transmembrane helix</keyword>
<evidence type="ECO:0000256" key="2">
    <source>
        <dbReference type="ARBA" id="ARBA00022448"/>
    </source>
</evidence>
<feature type="transmembrane region" description="Helical" evidence="8">
    <location>
        <begin position="108"/>
        <end position="134"/>
    </location>
</feature>
<evidence type="ECO:0000256" key="1">
    <source>
        <dbReference type="ARBA" id="ARBA00004370"/>
    </source>
</evidence>
<feature type="domain" description="Amino acid transporter transmembrane" evidence="9">
    <location>
        <begin position="78"/>
        <end position="435"/>
    </location>
</feature>
<feature type="transmembrane region" description="Helical" evidence="8">
    <location>
        <begin position="214"/>
        <end position="231"/>
    </location>
</feature>
<feature type="transmembrane region" description="Helical" evidence="8">
    <location>
        <begin position="420"/>
        <end position="441"/>
    </location>
</feature>
<dbReference type="Pfam" id="PF01490">
    <property type="entry name" value="Aa_trans"/>
    <property type="match status" value="1"/>
</dbReference>
<evidence type="ECO:0000256" key="7">
    <source>
        <dbReference type="SAM" id="MobiDB-lite"/>
    </source>
</evidence>
<comment type="subcellular location">
    <subcellularLocation>
        <location evidence="1">Membrane</location>
    </subcellularLocation>
</comment>
<keyword evidence="2" id="KW-0813">Transport</keyword>
<feature type="region of interest" description="Disordered" evidence="7">
    <location>
        <begin position="35"/>
        <end position="57"/>
    </location>
</feature>
<evidence type="ECO:0000256" key="6">
    <source>
        <dbReference type="ARBA" id="ARBA00023136"/>
    </source>
</evidence>
<keyword evidence="3 8" id="KW-0812">Transmembrane</keyword>
<keyword evidence="11" id="KW-1185">Reference proteome</keyword>
<feature type="transmembrane region" description="Helical" evidence="8">
    <location>
        <begin position="306"/>
        <end position="328"/>
    </location>
</feature>
<feature type="transmembrane region" description="Helical" evidence="8">
    <location>
        <begin position="398"/>
        <end position="414"/>
    </location>
</feature>
<evidence type="ECO:0000313" key="10">
    <source>
        <dbReference type="EMBL" id="KAK9810983.1"/>
    </source>
</evidence>
<evidence type="ECO:0000259" key="9">
    <source>
        <dbReference type="Pfam" id="PF01490"/>
    </source>
</evidence>
<proteinExistence type="predicted"/>
<dbReference type="GO" id="GO:0006865">
    <property type="term" value="P:amino acid transport"/>
    <property type="evidence" value="ECO:0007669"/>
    <property type="project" value="UniProtKB-KW"/>
</dbReference>
<feature type="transmembrane region" description="Helical" evidence="8">
    <location>
        <begin position="356"/>
        <end position="378"/>
    </location>
</feature>
<evidence type="ECO:0000256" key="4">
    <source>
        <dbReference type="ARBA" id="ARBA00022970"/>
    </source>
</evidence>
<keyword evidence="4" id="KW-0029">Amino-acid transport</keyword>
<feature type="transmembrane region" description="Helical" evidence="8">
    <location>
        <begin position="237"/>
        <end position="259"/>
    </location>
</feature>
<name>A0AAW1PS90_9CHLO</name>
<dbReference type="GO" id="GO:0016020">
    <property type="term" value="C:membrane"/>
    <property type="evidence" value="ECO:0007669"/>
    <property type="project" value="UniProtKB-SubCell"/>
</dbReference>
<sequence>MSEVSMKHLIDIDLDALKGIEQDPKLQRDAKYSLEQLDDPHGGGPEKGAQPGDRWAQHSGSVTSKAVHATKAALTEGHTWWDAILSNACTTVGQVILTEPYQFARTGIIAATCLYLGANLLSFYTMWLLVVLFLHRKMLMIKEGTWFTTRDEHGYLKRGKTTQFFDIVEFSMGRPWAFLAQACVVVQLLNSNAVQIIASASSQYELTPYYNKRTWSLVLGPVILIFGYLPSFRSSRLLNVIGLAGTQYSTLYFTISAIIKGYTPGAFSRPASSKVQFFSGAASVGNGQSHGVALEMMDAMRQSRKYTMAYGISWLWIIILMVPHSLAISLCYNKEVLQQSNVYAILPNNGWRSFSVYIMLIHNIAAFTLHVLPLMFLWERMLGVHEKSNWVRLPLRTFPLMLIWALAILFPFYGNVSSTYTSVTGFFVSHIFPGIGFWWFYRTKERRAECPVRIPRIFAAYNWAPIFGLNLFIAVFYAVGYAGFGTYYSWVLFLRDIRKFKIAAACFRAPPAYMSGLTLVC</sequence>
<reference evidence="10 11" key="1">
    <citation type="journal article" date="2024" name="Nat. Commun.">
        <title>Phylogenomics reveals the evolutionary origins of lichenization in chlorophyte algae.</title>
        <authorList>
            <person name="Puginier C."/>
            <person name="Libourel C."/>
            <person name="Otte J."/>
            <person name="Skaloud P."/>
            <person name="Haon M."/>
            <person name="Grisel S."/>
            <person name="Petersen M."/>
            <person name="Berrin J.G."/>
            <person name="Delaux P.M."/>
            <person name="Dal Grande F."/>
            <person name="Keller J."/>
        </authorList>
    </citation>
    <scope>NUCLEOTIDE SEQUENCE [LARGE SCALE GENOMIC DNA]</scope>
    <source>
        <strain evidence="10 11">SAG 2036</strain>
    </source>
</reference>
<dbReference type="PANTHER" id="PTHR48017">
    <property type="entry name" value="OS05G0424000 PROTEIN-RELATED"/>
    <property type="match status" value="1"/>
</dbReference>
<evidence type="ECO:0000313" key="11">
    <source>
        <dbReference type="Proteomes" id="UP001465755"/>
    </source>
</evidence>
<dbReference type="InterPro" id="IPR013057">
    <property type="entry name" value="AA_transpt_TM"/>
</dbReference>
<gene>
    <name evidence="10" type="ORF">WJX73_003275</name>
</gene>
<evidence type="ECO:0000256" key="3">
    <source>
        <dbReference type="ARBA" id="ARBA00022692"/>
    </source>
</evidence>
<organism evidence="10 11">
    <name type="scientific">Symbiochloris irregularis</name>
    <dbReference type="NCBI Taxonomy" id="706552"/>
    <lineage>
        <taxon>Eukaryota</taxon>
        <taxon>Viridiplantae</taxon>
        <taxon>Chlorophyta</taxon>
        <taxon>core chlorophytes</taxon>
        <taxon>Trebouxiophyceae</taxon>
        <taxon>Trebouxiales</taxon>
        <taxon>Trebouxiaceae</taxon>
        <taxon>Symbiochloris</taxon>
    </lineage>
</organism>
<evidence type="ECO:0000256" key="5">
    <source>
        <dbReference type="ARBA" id="ARBA00022989"/>
    </source>
</evidence>